<feature type="domain" description="Carbohydrate kinase PfkB" evidence="13">
    <location>
        <begin position="3"/>
        <end position="297"/>
    </location>
</feature>
<dbReference type="GO" id="GO:0006014">
    <property type="term" value="P:D-ribose metabolic process"/>
    <property type="evidence" value="ECO:0007669"/>
    <property type="project" value="InterPro"/>
</dbReference>
<sequence>MSILVLGSYVQAHCLNVEHLPAPGESLAAESLLSEHGGKGFNVGVGLHRLGAEVSLLLPLGRDAAADSASRCLMAEGMNVDWLLRIGDQSGFGVGFIGPSGENFLAVYPGANALLDAGHVRQAIVALPGLALMYAQFEIQDAPIRAGFEIARQRGMATMLNPSPWRALDPEILALTDILVLNQTEAAHLFNLNNDGIEPAQCLLELATRAKRIGWSGKLLIVTLGDQGCVALSDGRVCRQAAWPIVAADTTGAGDAFNAGLAIGWLETHRAEDALLKASACGAWVAARPGVLKSLPTGAQIERFIATNPIPINQLVRPNF</sequence>
<protein>
    <recommendedName>
        <fullName evidence="3">Ribokinase</fullName>
        <ecNumber evidence="2">2.7.1.15</ecNumber>
    </recommendedName>
</protein>
<dbReference type="Proteomes" id="UP000077628">
    <property type="component" value="Unassembled WGS sequence"/>
</dbReference>
<evidence type="ECO:0000256" key="3">
    <source>
        <dbReference type="ARBA" id="ARBA00016943"/>
    </source>
</evidence>
<proteinExistence type="inferred from homology"/>
<dbReference type="CDD" id="cd01174">
    <property type="entry name" value="ribokinase"/>
    <property type="match status" value="1"/>
</dbReference>
<dbReference type="STRING" id="702114.A1355_11475"/>
<dbReference type="Gene3D" id="3.40.1190.20">
    <property type="match status" value="1"/>
</dbReference>
<keyword evidence="4 12" id="KW-0808">Transferase</keyword>
<evidence type="ECO:0000256" key="12">
    <source>
        <dbReference type="RuleBase" id="RU003704"/>
    </source>
</evidence>
<evidence type="ECO:0000256" key="5">
    <source>
        <dbReference type="ARBA" id="ARBA00022723"/>
    </source>
</evidence>
<dbReference type="InterPro" id="IPR011877">
    <property type="entry name" value="Ribokinase"/>
</dbReference>
<organism evidence="14 15">
    <name type="scientific">Methylomonas koyamae</name>
    <dbReference type="NCBI Taxonomy" id="702114"/>
    <lineage>
        <taxon>Bacteria</taxon>
        <taxon>Pseudomonadati</taxon>
        <taxon>Pseudomonadota</taxon>
        <taxon>Gammaproteobacteria</taxon>
        <taxon>Methylococcales</taxon>
        <taxon>Methylococcaceae</taxon>
        <taxon>Methylomonas</taxon>
    </lineage>
</organism>
<keyword evidence="15" id="KW-1185">Reference proteome</keyword>
<evidence type="ECO:0000256" key="9">
    <source>
        <dbReference type="ARBA" id="ARBA00022842"/>
    </source>
</evidence>
<dbReference type="InterPro" id="IPR029056">
    <property type="entry name" value="Ribokinase-like"/>
</dbReference>
<dbReference type="PRINTS" id="PR00990">
    <property type="entry name" value="RIBOKINASE"/>
</dbReference>
<evidence type="ECO:0000259" key="13">
    <source>
        <dbReference type="Pfam" id="PF00294"/>
    </source>
</evidence>
<dbReference type="PANTHER" id="PTHR10584">
    <property type="entry name" value="SUGAR KINASE"/>
    <property type="match status" value="1"/>
</dbReference>
<evidence type="ECO:0000256" key="8">
    <source>
        <dbReference type="ARBA" id="ARBA00022840"/>
    </source>
</evidence>
<dbReference type="PROSITE" id="PS00584">
    <property type="entry name" value="PFKB_KINASES_2"/>
    <property type="match status" value="1"/>
</dbReference>
<dbReference type="SUPFAM" id="SSF53613">
    <property type="entry name" value="Ribokinase-like"/>
    <property type="match status" value="1"/>
</dbReference>
<gene>
    <name evidence="14" type="ORF">A1355_11475</name>
</gene>
<dbReference type="GO" id="GO:0005524">
    <property type="term" value="F:ATP binding"/>
    <property type="evidence" value="ECO:0007669"/>
    <property type="project" value="UniProtKB-KW"/>
</dbReference>
<comment type="caution">
    <text evidence="14">The sequence shown here is derived from an EMBL/GenBank/DDBJ whole genome shotgun (WGS) entry which is preliminary data.</text>
</comment>
<dbReference type="Pfam" id="PF00294">
    <property type="entry name" value="PfkB"/>
    <property type="match status" value="1"/>
</dbReference>
<keyword evidence="8" id="KW-0067">ATP-binding</keyword>
<keyword evidence="9" id="KW-0460">Magnesium</keyword>
<evidence type="ECO:0000256" key="11">
    <source>
        <dbReference type="ARBA" id="ARBA00023277"/>
    </source>
</evidence>
<dbReference type="EC" id="2.7.1.15" evidence="2"/>
<name>A0A177NBS4_9GAMM</name>
<evidence type="ECO:0000313" key="14">
    <source>
        <dbReference type="EMBL" id="OAI14893.1"/>
    </source>
</evidence>
<dbReference type="InterPro" id="IPR002139">
    <property type="entry name" value="Ribo/fructo_kinase"/>
</dbReference>
<keyword evidence="5" id="KW-0479">Metal-binding</keyword>
<reference evidence="15" key="1">
    <citation type="submission" date="2016-03" db="EMBL/GenBank/DDBJ databases">
        <authorList>
            <person name="Heylen K."/>
            <person name="De Vos P."/>
            <person name="Vekeman B."/>
        </authorList>
    </citation>
    <scope>NUCLEOTIDE SEQUENCE [LARGE SCALE GENOMIC DNA]</scope>
    <source>
        <strain evidence="15">R-45383</strain>
    </source>
</reference>
<evidence type="ECO:0000313" key="15">
    <source>
        <dbReference type="Proteomes" id="UP000077628"/>
    </source>
</evidence>
<comment type="similarity">
    <text evidence="1 12">Belongs to the carbohydrate kinase PfkB family.</text>
</comment>
<dbReference type="InterPro" id="IPR011611">
    <property type="entry name" value="PfkB_dom"/>
</dbReference>
<evidence type="ECO:0000256" key="6">
    <source>
        <dbReference type="ARBA" id="ARBA00022741"/>
    </source>
</evidence>
<keyword evidence="10" id="KW-0630">Potassium</keyword>
<dbReference type="RefSeq" id="WP_197471848.1">
    <property type="nucleotide sequence ID" value="NZ_LUUK01000196.1"/>
</dbReference>
<accession>A0A177NBS4</accession>
<evidence type="ECO:0000256" key="10">
    <source>
        <dbReference type="ARBA" id="ARBA00022958"/>
    </source>
</evidence>
<dbReference type="AlphaFoldDB" id="A0A177NBS4"/>
<dbReference type="GO" id="GO:0046872">
    <property type="term" value="F:metal ion binding"/>
    <property type="evidence" value="ECO:0007669"/>
    <property type="project" value="UniProtKB-KW"/>
</dbReference>
<evidence type="ECO:0000256" key="2">
    <source>
        <dbReference type="ARBA" id="ARBA00012035"/>
    </source>
</evidence>
<evidence type="ECO:0000256" key="4">
    <source>
        <dbReference type="ARBA" id="ARBA00022679"/>
    </source>
</evidence>
<dbReference type="InterPro" id="IPR002173">
    <property type="entry name" value="Carboh/pur_kinase_PfkB_CS"/>
</dbReference>
<evidence type="ECO:0000256" key="1">
    <source>
        <dbReference type="ARBA" id="ARBA00010688"/>
    </source>
</evidence>
<dbReference type="GO" id="GO:0004747">
    <property type="term" value="F:ribokinase activity"/>
    <property type="evidence" value="ECO:0007669"/>
    <property type="project" value="UniProtKB-EC"/>
</dbReference>
<keyword evidence="11" id="KW-0119">Carbohydrate metabolism</keyword>
<keyword evidence="6" id="KW-0547">Nucleotide-binding</keyword>
<dbReference type="EMBL" id="LUUK01000196">
    <property type="protein sequence ID" value="OAI14893.1"/>
    <property type="molecule type" value="Genomic_DNA"/>
</dbReference>
<evidence type="ECO:0000256" key="7">
    <source>
        <dbReference type="ARBA" id="ARBA00022777"/>
    </source>
</evidence>
<keyword evidence="7 12" id="KW-0418">Kinase</keyword>
<dbReference type="PANTHER" id="PTHR10584:SF166">
    <property type="entry name" value="RIBOKINASE"/>
    <property type="match status" value="1"/>
</dbReference>